<evidence type="ECO:0000313" key="1">
    <source>
        <dbReference type="EMBL" id="CAG8451176.1"/>
    </source>
</evidence>
<comment type="caution">
    <text evidence="1">The sequence shown here is derived from an EMBL/GenBank/DDBJ whole genome shotgun (WGS) entry which is preliminary data.</text>
</comment>
<accession>A0ACA9K4T5</accession>
<dbReference type="Proteomes" id="UP000789860">
    <property type="component" value="Unassembled WGS sequence"/>
</dbReference>
<protein>
    <submittedName>
        <fullName evidence="1">545_t:CDS:1</fullName>
    </submittedName>
</protein>
<sequence>MAIEENNEKDITNNESAETASYDDYNDKLMVKKVVRKIDIYILRWAICSMCQAAVTSALTLGITRFFLGVAEAGFSPAVIDYICLFYSRKEMTMRYGIFMALSIISGAFSGLIAYGIVLIKGLKIKSFQLIFILEGIPTIILAIIVALFFTKGPADARFLTPKERLFVVERLRPDGGVDEENHTVIKSQAKSAFFDIRVYGYVFAAVVGSIPNSALSYFLPTLVSQLGFDTVQTQLMSVPPYLVATVVMLSFSWYADKYQSRALPILISDIISIIGATGMLTTSATDPSLYKLRYFFVTLISCGVYSAQPIIYSWITSNILGQYKRNITIAVGFTLANVGSVVGILLFQKTMAPAYTQGMILALSMMAVQFVIVVIMKFHLEHENRRRDLLILSNNNIQLSESELKDNKLIREKAMKIVEYEPKFDEVLCDNHPNWRYYP</sequence>
<reference evidence="1" key="1">
    <citation type="submission" date="2021-06" db="EMBL/GenBank/DDBJ databases">
        <authorList>
            <person name="Kallberg Y."/>
            <person name="Tangrot J."/>
            <person name="Rosling A."/>
        </authorList>
    </citation>
    <scope>NUCLEOTIDE SEQUENCE</scope>
    <source>
        <strain evidence="1">AU212A</strain>
    </source>
</reference>
<proteinExistence type="predicted"/>
<name>A0ACA9K4T5_9GLOM</name>
<dbReference type="EMBL" id="CAJVPM010000748">
    <property type="protein sequence ID" value="CAG8451176.1"/>
    <property type="molecule type" value="Genomic_DNA"/>
</dbReference>
<evidence type="ECO:0000313" key="2">
    <source>
        <dbReference type="Proteomes" id="UP000789860"/>
    </source>
</evidence>
<gene>
    <name evidence="1" type="ORF">SCALOS_LOCUS1191</name>
</gene>
<keyword evidence="2" id="KW-1185">Reference proteome</keyword>
<organism evidence="1 2">
    <name type="scientific">Scutellospora calospora</name>
    <dbReference type="NCBI Taxonomy" id="85575"/>
    <lineage>
        <taxon>Eukaryota</taxon>
        <taxon>Fungi</taxon>
        <taxon>Fungi incertae sedis</taxon>
        <taxon>Mucoromycota</taxon>
        <taxon>Glomeromycotina</taxon>
        <taxon>Glomeromycetes</taxon>
        <taxon>Diversisporales</taxon>
        <taxon>Gigasporaceae</taxon>
        <taxon>Scutellospora</taxon>
    </lineage>
</organism>